<keyword evidence="2 5" id="KW-0378">Hydrolase</keyword>
<name>A0ABR2QPF2_9ROSI</name>
<evidence type="ECO:0000259" key="6">
    <source>
        <dbReference type="Pfam" id="PF01764"/>
    </source>
</evidence>
<reference evidence="7 8" key="1">
    <citation type="journal article" date="2024" name="G3 (Bethesda)">
        <title>Genome assembly of Hibiscus sabdariffa L. provides insights into metabolisms of medicinal natural products.</title>
        <authorList>
            <person name="Kim T."/>
        </authorList>
    </citation>
    <scope>NUCLEOTIDE SEQUENCE [LARGE SCALE GENOMIC DNA]</scope>
    <source>
        <strain evidence="7">TK-2024</strain>
        <tissue evidence="7">Old leaves</tissue>
    </source>
</reference>
<comment type="caution">
    <text evidence="7">The sequence shown here is derived from an EMBL/GenBank/DDBJ whole genome shotgun (WGS) entry which is preliminary data.</text>
</comment>
<dbReference type="Gene3D" id="3.40.50.1820">
    <property type="entry name" value="alpha/beta hydrolase"/>
    <property type="match status" value="1"/>
</dbReference>
<evidence type="ECO:0000313" key="8">
    <source>
        <dbReference type="Proteomes" id="UP001396334"/>
    </source>
</evidence>
<keyword evidence="4 5" id="KW-0443">Lipid metabolism</keyword>
<evidence type="ECO:0000256" key="1">
    <source>
        <dbReference type="ARBA" id="ARBA00010701"/>
    </source>
</evidence>
<keyword evidence="8" id="KW-1185">Reference proteome</keyword>
<protein>
    <recommendedName>
        <fullName evidence="5">Phospholipase A1</fullName>
        <ecNumber evidence="5">3.1.1.-</ecNumber>
    </recommendedName>
</protein>
<dbReference type="Proteomes" id="UP001396334">
    <property type="component" value="Unassembled WGS sequence"/>
</dbReference>
<dbReference type="SUPFAM" id="SSF53474">
    <property type="entry name" value="alpha/beta-Hydrolases"/>
    <property type="match status" value="1"/>
</dbReference>
<dbReference type="InterPro" id="IPR029058">
    <property type="entry name" value="AB_hydrolase_fold"/>
</dbReference>
<evidence type="ECO:0000256" key="5">
    <source>
        <dbReference type="RuleBase" id="RU367093"/>
    </source>
</evidence>
<keyword evidence="3 5" id="KW-0442">Lipid degradation</keyword>
<evidence type="ECO:0000313" key="7">
    <source>
        <dbReference type="EMBL" id="KAK9002509.1"/>
    </source>
</evidence>
<dbReference type="EC" id="3.1.1.-" evidence="5"/>
<evidence type="ECO:0000256" key="2">
    <source>
        <dbReference type="ARBA" id="ARBA00022801"/>
    </source>
</evidence>
<dbReference type="EMBL" id="JBBPBN010000035">
    <property type="protein sequence ID" value="KAK9002509.1"/>
    <property type="molecule type" value="Genomic_DNA"/>
</dbReference>
<dbReference type="InterPro" id="IPR033556">
    <property type="entry name" value="PLA"/>
</dbReference>
<gene>
    <name evidence="7" type="ORF">V6N11_025183</name>
</gene>
<comment type="similarity">
    <text evidence="1 5">Belongs to the AB hydrolase superfamily. Lipase family.</text>
</comment>
<dbReference type="Pfam" id="PF01764">
    <property type="entry name" value="Lipase_3"/>
    <property type="match status" value="1"/>
</dbReference>
<dbReference type="PANTHER" id="PTHR31828">
    <property type="entry name" value="PHOSPHOLIPASE A1-IIGAMMA"/>
    <property type="match status" value="1"/>
</dbReference>
<organism evidence="7 8">
    <name type="scientific">Hibiscus sabdariffa</name>
    <name type="common">roselle</name>
    <dbReference type="NCBI Taxonomy" id="183260"/>
    <lineage>
        <taxon>Eukaryota</taxon>
        <taxon>Viridiplantae</taxon>
        <taxon>Streptophyta</taxon>
        <taxon>Embryophyta</taxon>
        <taxon>Tracheophyta</taxon>
        <taxon>Spermatophyta</taxon>
        <taxon>Magnoliopsida</taxon>
        <taxon>eudicotyledons</taxon>
        <taxon>Gunneridae</taxon>
        <taxon>Pentapetalae</taxon>
        <taxon>rosids</taxon>
        <taxon>malvids</taxon>
        <taxon>Malvales</taxon>
        <taxon>Malvaceae</taxon>
        <taxon>Malvoideae</taxon>
        <taxon>Hibiscus</taxon>
    </lineage>
</organism>
<dbReference type="PANTHER" id="PTHR31828:SF20">
    <property type="entry name" value="PHOSPHOLIPASE A1"/>
    <property type="match status" value="1"/>
</dbReference>
<accession>A0ABR2QPF2</accession>
<proteinExistence type="inferred from homology"/>
<dbReference type="InterPro" id="IPR002921">
    <property type="entry name" value="Fungal_lipase-type"/>
</dbReference>
<sequence>MDIVANGYNKPTAGRHPDKWFMVMAITFGSPRVGNIGLANLFDSLRDHLHLLRVKNNKDSVPTLPPDWLHLPYTDFGIKLNVDTYNSNYLKWKGPFGRYAAFPYEHEDELNDDECERNRKRICRGIDSLDEVEPKIKPVTRGFITELYSCHNMDVYAHGVAIKDIGKNTPVDKLDHDLALVNKYLDRVSDDYSIPSNWWAGDNRRRLVQSENGRWKVQPLLG</sequence>
<evidence type="ECO:0000256" key="3">
    <source>
        <dbReference type="ARBA" id="ARBA00022963"/>
    </source>
</evidence>
<comment type="function">
    <text evidence="5">Acylhydrolase that catalyzes the hydrolysis of phospholipids at the sn-1 position.</text>
</comment>
<evidence type="ECO:0000256" key="4">
    <source>
        <dbReference type="ARBA" id="ARBA00023098"/>
    </source>
</evidence>
<feature type="domain" description="Fungal lipase-type" evidence="6">
    <location>
        <begin position="20"/>
        <end position="66"/>
    </location>
</feature>